<evidence type="ECO:0000259" key="2">
    <source>
        <dbReference type="PROSITE" id="PS52045"/>
    </source>
</evidence>
<dbReference type="PANTHER" id="PTHR31589:SF255">
    <property type="entry name" value="NEPROSIN DOMAIN-CONTAINING PROTEIN"/>
    <property type="match status" value="1"/>
</dbReference>
<comment type="caution">
    <text evidence="3">The sequence shown here is derived from an EMBL/GenBank/DDBJ whole genome shotgun (WGS) entry which is preliminary data.</text>
</comment>
<feature type="signal peptide" evidence="1">
    <location>
        <begin position="1"/>
        <end position="18"/>
    </location>
</feature>
<dbReference type="Proteomes" id="UP000324897">
    <property type="component" value="Unassembled WGS sequence"/>
</dbReference>
<accession>A0A5J9SP55</accession>
<dbReference type="PROSITE" id="PS52045">
    <property type="entry name" value="NEPROSIN_PEP_CD"/>
    <property type="match status" value="1"/>
</dbReference>
<sequence length="400" mass="43755">MRIIILLHALLRVTTFLGTSVHGVHVEPSDILKTIESECGDIIDCIDIYKQPSLKNPLLKDHIIQLKPDMEPPKILDKLRGRNYSFPKQTWQRSGSCPEGTIPILRKPTGAGDDIANRTIPLSPYGRPTNANIQDEGNGKLEIAAAYAVSGPYHGASAALPIWKVQVEPNEFSKNYLLIASPHERNFTPIKGKSPPDIKNQIAVGTAIYPSVLGDDNPRLYIYATTDGGETSHCLNHECGFIQTNNQFALGTRFQDGNSRVGGELYFITASLYRATGPAVWWLAINEVALGYFDPNWFPVPFIESFHNEMGGRVLDSRPGGRHTTTPMGSGMFPSTGLRSAACIAYYMAVNNNGGDQVDDPINKIVTSPKCYDVKDFSWDHNHPGADVAYGGPGGADCDK</sequence>
<dbReference type="InterPro" id="IPR053168">
    <property type="entry name" value="Glutamic_endopeptidase"/>
</dbReference>
<dbReference type="Pfam" id="PF14365">
    <property type="entry name" value="Neprosin_AP"/>
    <property type="match status" value="1"/>
</dbReference>
<feature type="domain" description="Neprosin PEP catalytic" evidence="2">
    <location>
        <begin position="134"/>
        <end position="399"/>
    </location>
</feature>
<dbReference type="OrthoDB" id="660363at2759"/>
<evidence type="ECO:0000313" key="4">
    <source>
        <dbReference type="Proteomes" id="UP000324897"/>
    </source>
</evidence>
<name>A0A5J9SP55_9POAL</name>
<keyword evidence="1" id="KW-0732">Signal</keyword>
<dbReference type="EMBL" id="RWGY01000546">
    <property type="protein sequence ID" value="TVU00755.1"/>
    <property type="molecule type" value="Genomic_DNA"/>
</dbReference>
<evidence type="ECO:0000313" key="3">
    <source>
        <dbReference type="EMBL" id="TVU00755.1"/>
    </source>
</evidence>
<dbReference type="Gramene" id="TVU00755">
    <property type="protein sequence ID" value="TVU00755"/>
    <property type="gene ID" value="EJB05_53794"/>
</dbReference>
<dbReference type="InterPro" id="IPR025521">
    <property type="entry name" value="Neprosin_propep"/>
</dbReference>
<dbReference type="Pfam" id="PF03080">
    <property type="entry name" value="Neprosin"/>
    <property type="match status" value="1"/>
</dbReference>
<proteinExistence type="predicted"/>
<dbReference type="PANTHER" id="PTHR31589">
    <property type="entry name" value="PROTEIN, PUTATIVE (DUF239)-RELATED-RELATED"/>
    <property type="match status" value="1"/>
</dbReference>
<organism evidence="3 4">
    <name type="scientific">Eragrostis curvula</name>
    <name type="common">weeping love grass</name>
    <dbReference type="NCBI Taxonomy" id="38414"/>
    <lineage>
        <taxon>Eukaryota</taxon>
        <taxon>Viridiplantae</taxon>
        <taxon>Streptophyta</taxon>
        <taxon>Embryophyta</taxon>
        <taxon>Tracheophyta</taxon>
        <taxon>Spermatophyta</taxon>
        <taxon>Magnoliopsida</taxon>
        <taxon>Liliopsida</taxon>
        <taxon>Poales</taxon>
        <taxon>Poaceae</taxon>
        <taxon>PACMAD clade</taxon>
        <taxon>Chloridoideae</taxon>
        <taxon>Eragrostideae</taxon>
        <taxon>Eragrostidinae</taxon>
        <taxon>Eragrostis</taxon>
    </lineage>
</organism>
<reference evidence="3 4" key="1">
    <citation type="journal article" date="2019" name="Sci. Rep.">
        <title>A high-quality genome of Eragrostis curvula grass provides insights into Poaceae evolution and supports new strategies to enhance forage quality.</title>
        <authorList>
            <person name="Carballo J."/>
            <person name="Santos B.A.C.M."/>
            <person name="Zappacosta D."/>
            <person name="Garbus I."/>
            <person name="Selva J.P."/>
            <person name="Gallo C.A."/>
            <person name="Diaz A."/>
            <person name="Albertini E."/>
            <person name="Caccamo M."/>
            <person name="Echenique V."/>
        </authorList>
    </citation>
    <scope>NUCLEOTIDE SEQUENCE [LARGE SCALE GENOMIC DNA]</scope>
    <source>
        <strain evidence="4">cv. Victoria</strain>
        <tissue evidence="3">Leaf</tissue>
    </source>
</reference>
<protein>
    <recommendedName>
        <fullName evidence="2">Neprosin PEP catalytic domain-containing protein</fullName>
    </recommendedName>
</protein>
<evidence type="ECO:0000256" key="1">
    <source>
        <dbReference type="SAM" id="SignalP"/>
    </source>
</evidence>
<keyword evidence="4" id="KW-1185">Reference proteome</keyword>
<gene>
    <name evidence="3" type="ORF">EJB05_53794</name>
</gene>
<dbReference type="InterPro" id="IPR004314">
    <property type="entry name" value="Neprosin"/>
</dbReference>
<dbReference type="AlphaFoldDB" id="A0A5J9SP55"/>
<feature type="chain" id="PRO_5023880596" description="Neprosin PEP catalytic domain-containing protein" evidence="1">
    <location>
        <begin position="19"/>
        <end position="400"/>
    </location>
</feature>